<evidence type="ECO:0000256" key="1">
    <source>
        <dbReference type="ARBA" id="ARBA00023125"/>
    </source>
</evidence>
<sequence>MQNSGKRRPIGRSVDLEVVSPPLGEVVYVLSSGRKVSFFRIHIEAEQVEALTYPHEMNKRIAEDLTRPSLELLISSISIQQYQPVIAQKIEGKYAAMDGSRRRQSAIFAGVGLDVLYCDEELTKAEVKSLSKELQSAKEHSIRENGREFCSLINDNPDLSQEQIAEMTGFSQGYVSVALKAWEIPQSLVDLYEHPGDITKAQFKELEKVLKHMQSVDMSLEELFSSIEIKPSTSNEEVTNFIKEASGLLKAKVPTERPVKFLDVSAKKWANSKRVKDKTTITLNRATDAEYSLIEAYIKKVMSGEA</sequence>
<dbReference type="Gene3D" id="1.10.10.2830">
    <property type="match status" value="1"/>
</dbReference>
<dbReference type="PANTHER" id="PTHR38973:SF1">
    <property type="entry name" value="PLASMID PARTITION PROTEIN B"/>
    <property type="match status" value="1"/>
</dbReference>
<proteinExistence type="predicted"/>
<dbReference type="EMBL" id="UGYV01000004">
    <property type="protein sequence ID" value="SUJ10528.1"/>
    <property type="molecule type" value="Genomic_DNA"/>
</dbReference>
<dbReference type="SUPFAM" id="SSF110849">
    <property type="entry name" value="ParB/Sulfiredoxin"/>
    <property type="match status" value="1"/>
</dbReference>
<accession>A0A380C2D3</accession>
<keyword evidence="1" id="KW-0238">DNA-binding</keyword>
<dbReference type="PANTHER" id="PTHR38973">
    <property type="entry name" value="PLASMID PARTITIONING CONTROL PROTEIN-RELATED"/>
    <property type="match status" value="1"/>
</dbReference>
<dbReference type="AlphaFoldDB" id="A0A380C2D3"/>
<name>A0A380C2D3_9GAMM</name>
<dbReference type="RefSeq" id="WP_115407381.1">
    <property type="nucleotide sequence ID" value="NZ_UGYV01000004.1"/>
</dbReference>
<dbReference type="Proteomes" id="UP000255061">
    <property type="component" value="Unassembled WGS sequence"/>
</dbReference>
<dbReference type="GO" id="GO:0003677">
    <property type="term" value="F:DNA binding"/>
    <property type="evidence" value="ECO:0007669"/>
    <property type="project" value="UniProtKB-KW"/>
</dbReference>
<protein>
    <submittedName>
        <fullName evidence="2">Plasmid partition protein B</fullName>
    </submittedName>
</protein>
<dbReference type="SUPFAM" id="SSF109709">
    <property type="entry name" value="KorB DNA-binding domain-like"/>
    <property type="match status" value="1"/>
</dbReference>
<evidence type="ECO:0000313" key="2">
    <source>
        <dbReference type="EMBL" id="SUJ10528.1"/>
    </source>
</evidence>
<dbReference type="InterPro" id="IPR036086">
    <property type="entry name" value="ParB/Sulfiredoxin_sf"/>
</dbReference>
<reference evidence="2 3" key="1">
    <citation type="submission" date="2018-06" db="EMBL/GenBank/DDBJ databases">
        <authorList>
            <consortium name="Pathogen Informatics"/>
            <person name="Doyle S."/>
        </authorList>
    </citation>
    <scope>NUCLEOTIDE SEQUENCE [LARGE SCALE GENOMIC DNA]</scope>
    <source>
        <strain evidence="2 3">NCTC10736</strain>
    </source>
</reference>
<evidence type="ECO:0000313" key="3">
    <source>
        <dbReference type="Proteomes" id="UP000255061"/>
    </source>
</evidence>
<organism evidence="2 3">
    <name type="scientific">Shewanella morhuae</name>
    <dbReference type="NCBI Taxonomy" id="365591"/>
    <lineage>
        <taxon>Bacteria</taxon>
        <taxon>Pseudomonadati</taxon>
        <taxon>Pseudomonadota</taxon>
        <taxon>Gammaproteobacteria</taxon>
        <taxon>Alteromonadales</taxon>
        <taxon>Shewanellaceae</taxon>
        <taxon>Shewanella</taxon>
    </lineage>
</organism>
<gene>
    <name evidence="2" type="primary">sopB_2</name>
    <name evidence="2" type="ORF">NCTC10736_04128</name>
</gene>